<feature type="compositionally biased region" description="Acidic residues" evidence="1">
    <location>
        <begin position="291"/>
        <end position="309"/>
    </location>
</feature>
<dbReference type="Pfam" id="PF25121">
    <property type="entry name" value="RRM_ESF1"/>
    <property type="match status" value="1"/>
</dbReference>
<dbReference type="PANTHER" id="PTHR12202">
    <property type="entry name" value="ESF1 HOMOLOG"/>
    <property type="match status" value="1"/>
</dbReference>
<dbReference type="InParanoid" id="I3EEI6"/>
<gene>
    <name evidence="3" type="ORF">NEQG_02180</name>
</gene>
<dbReference type="HOGENOM" id="CLU_797141_0_0_1"/>
<dbReference type="GO" id="GO:0003723">
    <property type="term" value="F:RNA binding"/>
    <property type="evidence" value="ECO:0007669"/>
    <property type="project" value="TreeGrafter"/>
</dbReference>
<dbReference type="GO" id="GO:0006364">
    <property type="term" value="P:rRNA processing"/>
    <property type="evidence" value="ECO:0007669"/>
    <property type="project" value="InterPro"/>
</dbReference>
<feature type="region of interest" description="Disordered" evidence="1">
    <location>
        <begin position="1"/>
        <end position="36"/>
    </location>
</feature>
<dbReference type="InterPro" id="IPR056750">
    <property type="entry name" value="RRM_ESF1"/>
</dbReference>
<proteinExistence type="predicted"/>
<organism evidence="3 4">
    <name type="scientific">Nematocida parisii (strain ERTm3)</name>
    <name type="common">Nematode killer fungus</name>
    <dbReference type="NCBI Taxonomy" id="935791"/>
    <lineage>
        <taxon>Eukaryota</taxon>
        <taxon>Fungi</taxon>
        <taxon>Fungi incertae sedis</taxon>
        <taxon>Microsporidia</taxon>
        <taxon>Nematocida</taxon>
    </lineage>
</organism>
<keyword evidence="4" id="KW-1185">Reference proteome</keyword>
<dbReference type="VEuPathDB" id="MicrosporidiaDB:NEQG_02180"/>
<dbReference type="OrthoDB" id="431825at2759"/>
<evidence type="ECO:0000259" key="2">
    <source>
        <dbReference type="Pfam" id="PF25121"/>
    </source>
</evidence>
<dbReference type="EMBL" id="GL870881">
    <property type="protein sequence ID" value="EIJ87633.1"/>
    <property type="molecule type" value="Genomic_DNA"/>
</dbReference>
<dbReference type="Proteomes" id="UP000002872">
    <property type="component" value="Unassembled WGS sequence"/>
</dbReference>
<name>I3EEI6_NEMP3</name>
<dbReference type="STRING" id="935791.I3EEI6"/>
<reference evidence="3" key="1">
    <citation type="submission" date="2011-01" db="EMBL/GenBank/DDBJ databases">
        <title>The Genome Sequence of Nematocida parisii strain ERTm3.</title>
        <authorList>
            <consortium name="The Broad Institute Genome Sequencing Platform"/>
            <consortium name="The Broad Institute Genome Sequencing Center for Infectious Disease"/>
            <person name="Cuomo C."/>
            <person name="Troemel E."/>
            <person name="Young S.K."/>
            <person name="Zeng Q."/>
            <person name="Gargeya S."/>
            <person name="Fitzgerald M."/>
            <person name="Haas B."/>
            <person name="Abouelleil A."/>
            <person name="Alvarado L."/>
            <person name="Arachchi H.M."/>
            <person name="Berlin A."/>
            <person name="Chapman S.B."/>
            <person name="Gearin G."/>
            <person name="Goldberg J."/>
            <person name="Griggs A."/>
            <person name="Gujja S."/>
            <person name="Hansen M."/>
            <person name="Heiman D."/>
            <person name="Howarth C."/>
            <person name="Larimer J."/>
            <person name="Lui A."/>
            <person name="MacDonald P.J.P."/>
            <person name="McCowen C."/>
            <person name="Montmayeur A."/>
            <person name="Murphy C."/>
            <person name="Neiman D."/>
            <person name="Pearson M."/>
            <person name="Priest M."/>
            <person name="Roberts A."/>
            <person name="Saif S."/>
            <person name="Shea T."/>
            <person name="Sisk P."/>
            <person name="Stolte C."/>
            <person name="Sykes S."/>
            <person name="Wortman J."/>
            <person name="Nusbaum C."/>
            <person name="Birren B."/>
        </authorList>
    </citation>
    <scope>NUCLEOTIDE SEQUENCE</scope>
    <source>
        <strain evidence="3">ERTm3</strain>
    </source>
</reference>
<evidence type="ECO:0000256" key="1">
    <source>
        <dbReference type="SAM" id="MobiDB-lite"/>
    </source>
</evidence>
<feature type="region of interest" description="Disordered" evidence="1">
    <location>
        <begin position="263"/>
        <end position="316"/>
    </location>
</feature>
<dbReference type="OMA" id="CREMAVE"/>
<protein>
    <recommendedName>
        <fullName evidence="2">ESF1 RRM domain-containing protein</fullName>
    </recommendedName>
</protein>
<feature type="compositionally biased region" description="Polar residues" evidence="1">
    <location>
        <begin position="1"/>
        <end position="10"/>
    </location>
</feature>
<dbReference type="PANTHER" id="PTHR12202:SF0">
    <property type="entry name" value="ESF1 HOMOLOG"/>
    <property type="match status" value="1"/>
</dbReference>
<feature type="compositionally biased region" description="Basic and acidic residues" evidence="1">
    <location>
        <begin position="267"/>
        <end position="281"/>
    </location>
</feature>
<feature type="compositionally biased region" description="Basic and acidic residues" evidence="1">
    <location>
        <begin position="21"/>
        <end position="36"/>
    </location>
</feature>
<dbReference type="AlphaFoldDB" id="I3EEI6"/>
<accession>I3EEI6</accession>
<feature type="domain" description="ESF1 RRM" evidence="2">
    <location>
        <begin position="64"/>
        <end position="194"/>
    </location>
</feature>
<evidence type="ECO:0000313" key="3">
    <source>
        <dbReference type="EMBL" id="EIJ87633.1"/>
    </source>
</evidence>
<evidence type="ECO:0000313" key="4">
    <source>
        <dbReference type="Proteomes" id="UP000002872"/>
    </source>
</evidence>
<sequence>MKYSTESAQKAQKKKFTGGKSSEEDKKRRKESESVVKEIEETAVQITPEDLLPQQDAPLGDASSRVAIMNVDWDSIGVHEVYKVVNAFVPKGQIKKIALYKTKLGCREMAVEGHDEQAIMNLDMNEETKEMEIREYLKKKMKYFYAVVEVENSDVGKELYMAIDGQEIENTYNFIDARFIPDDYVIDDKLVEEITSSTEKIARIPINPLYSTKPQLRWDEDPVRDRYLKDLFVNDIDLDVADNLIDASDDEEKQSYYKKAMQIQLPSKEEKSTEEQIEEPKKTKKSVVSVENDDILIESSTEEEAEESSEAVLLGEDTRFAKENNADFNIDVTHPAYIAKQKKRKDKK</sequence>
<dbReference type="InterPro" id="IPR039754">
    <property type="entry name" value="Esf1"/>
</dbReference>